<evidence type="ECO:0000313" key="2">
    <source>
        <dbReference type="EMBL" id="MPC50679.1"/>
    </source>
</evidence>
<dbReference type="Proteomes" id="UP000324222">
    <property type="component" value="Unassembled WGS sequence"/>
</dbReference>
<feature type="compositionally biased region" description="Pro residues" evidence="1">
    <location>
        <begin position="8"/>
        <end position="20"/>
    </location>
</feature>
<dbReference type="EMBL" id="VSRR010009661">
    <property type="protein sequence ID" value="MPC50679.1"/>
    <property type="molecule type" value="Genomic_DNA"/>
</dbReference>
<gene>
    <name evidence="2" type="ORF">E2C01_044508</name>
</gene>
<protein>
    <submittedName>
        <fullName evidence="2">Uncharacterized protein</fullName>
    </submittedName>
</protein>
<sequence>MDHVAAAPYPPPSTHTPPASPRHTTPAQASTPHTAASIYIPLAQATKSDTPELIKRKRVQGSIFVQHRQPQTQQTLALHVTPSNN</sequence>
<proteinExistence type="predicted"/>
<evidence type="ECO:0000256" key="1">
    <source>
        <dbReference type="SAM" id="MobiDB-lite"/>
    </source>
</evidence>
<organism evidence="2 3">
    <name type="scientific">Portunus trituberculatus</name>
    <name type="common">Swimming crab</name>
    <name type="synonym">Neptunus trituberculatus</name>
    <dbReference type="NCBI Taxonomy" id="210409"/>
    <lineage>
        <taxon>Eukaryota</taxon>
        <taxon>Metazoa</taxon>
        <taxon>Ecdysozoa</taxon>
        <taxon>Arthropoda</taxon>
        <taxon>Crustacea</taxon>
        <taxon>Multicrustacea</taxon>
        <taxon>Malacostraca</taxon>
        <taxon>Eumalacostraca</taxon>
        <taxon>Eucarida</taxon>
        <taxon>Decapoda</taxon>
        <taxon>Pleocyemata</taxon>
        <taxon>Brachyura</taxon>
        <taxon>Eubrachyura</taxon>
        <taxon>Portunoidea</taxon>
        <taxon>Portunidae</taxon>
        <taxon>Portuninae</taxon>
        <taxon>Portunus</taxon>
    </lineage>
</organism>
<keyword evidence="3" id="KW-1185">Reference proteome</keyword>
<evidence type="ECO:0000313" key="3">
    <source>
        <dbReference type="Proteomes" id="UP000324222"/>
    </source>
</evidence>
<name>A0A5B7FZJ0_PORTR</name>
<accession>A0A5B7FZJ0</accession>
<comment type="caution">
    <text evidence="2">The sequence shown here is derived from an EMBL/GenBank/DDBJ whole genome shotgun (WGS) entry which is preliminary data.</text>
</comment>
<feature type="region of interest" description="Disordered" evidence="1">
    <location>
        <begin position="1"/>
        <end position="33"/>
    </location>
</feature>
<dbReference type="AlphaFoldDB" id="A0A5B7FZJ0"/>
<reference evidence="2 3" key="1">
    <citation type="submission" date="2019-05" db="EMBL/GenBank/DDBJ databases">
        <title>Another draft genome of Portunus trituberculatus and its Hox gene families provides insights of decapod evolution.</title>
        <authorList>
            <person name="Jeong J.-H."/>
            <person name="Song I."/>
            <person name="Kim S."/>
            <person name="Choi T."/>
            <person name="Kim D."/>
            <person name="Ryu S."/>
            <person name="Kim W."/>
        </authorList>
    </citation>
    <scope>NUCLEOTIDE SEQUENCE [LARGE SCALE GENOMIC DNA]</scope>
    <source>
        <tissue evidence="2">Muscle</tissue>
    </source>
</reference>